<comment type="caution">
    <text evidence="1">The sequence shown here is derived from an EMBL/GenBank/DDBJ whole genome shotgun (WGS) entry which is preliminary data.</text>
</comment>
<protein>
    <submittedName>
        <fullName evidence="1">Uncharacterized protein</fullName>
    </submittedName>
</protein>
<proteinExistence type="predicted"/>
<dbReference type="Proteomes" id="UP001187531">
    <property type="component" value="Unassembled WGS sequence"/>
</dbReference>
<organism evidence="1 2">
    <name type="scientific">Artemia franciscana</name>
    <name type="common">Brine shrimp</name>
    <name type="synonym">Artemia sanfranciscana</name>
    <dbReference type="NCBI Taxonomy" id="6661"/>
    <lineage>
        <taxon>Eukaryota</taxon>
        <taxon>Metazoa</taxon>
        <taxon>Ecdysozoa</taxon>
        <taxon>Arthropoda</taxon>
        <taxon>Crustacea</taxon>
        <taxon>Branchiopoda</taxon>
        <taxon>Anostraca</taxon>
        <taxon>Artemiidae</taxon>
        <taxon>Artemia</taxon>
    </lineage>
</organism>
<evidence type="ECO:0000313" key="1">
    <source>
        <dbReference type="EMBL" id="KAK2720322.1"/>
    </source>
</evidence>
<sequence>MITRKYFSSMLSFGTTVDTNGANGVDEEDTNIKYQDGDLAPPLTPMVSTVLMRKIQISNIKMRTWHHR</sequence>
<accession>A0AA88IEG0</accession>
<reference evidence="1" key="1">
    <citation type="submission" date="2023-07" db="EMBL/GenBank/DDBJ databases">
        <title>Chromosome-level genome assembly of Artemia franciscana.</title>
        <authorList>
            <person name="Jo E."/>
        </authorList>
    </citation>
    <scope>NUCLEOTIDE SEQUENCE</scope>
    <source>
        <tissue evidence="1">Whole body</tissue>
    </source>
</reference>
<dbReference type="EMBL" id="JAVRJZ010000007">
    <property type="protein sequence ID" value="KAK2720322.1"/>
    <property type="molecule type" value="Genomic_DNA"/>
</dbReference>
<keyword evidence="2" id="KW-1185">Reference proteome</keyword>
<evidence type="ECO:0000313" key="2">
    <source>
        <dbReference type="Proteomes" id="UP001187531"/>
    </source>
</evidence>
<gene>
    <name evidence="1" type="ORF">QYM36_004267</name>
</gene>
<name>A0AA88IEG0_ARTSF</name>
<dbReference type="AlphaFoldDB" id="A0AA88IEG0"/>